<keyword evidence="4" id="KW-1185">Reference proteome</keyword>
<evidence type="ECO:0000313" key="4">
    <source>
        <dbReference type="Proteomes" id="UP000553706"/>
    </source>
</evidence>
<feature type="region of interest" description="Disordered" evidence="1">
    <location>
        <begin position="105"/>
        <end position="139"/>
    </location>
</feature>
<comment type="caution">
    <text evidence="3">The sequence shown here is derived from an EMBL/GenBank/DDBJ whole genome shotgun (WGS) entry which is preliminary data.</text>
</comment>
<proteinExistence type="predicted"/>
<dbReference type="GO" id="GO:0003747">
    <property type="term" value="F:translation release factor activity"/>
    <property type="evidence" value="ECO:0007669"/>
    <property type="project" value="InterPro"/>
</dbReference>
<gene>
    <name evidence="3" type="ORF">HNP71_001391</name>
</gene>
<evidence type="ECO:0000259" key="2">
    <source>
        <dbReference type="Pfam" id="PF00472"/>
    </source>
</evidence>
<dbReference type="SUPFAM" id="SSF110916">
    <property type="entry name" value="Peptidyl-tRNA hydrolase domain-like"/>
    <property type="match status" value="1"/>
</dbReference>
<accession>A0A840VBH8</accession>
<organism evidence="3 4">
    <name type="scientific">Acidocella aromatica</name>
    <dbReference type="NCBI Taxonomy" id="1303579"/>
    <lineage>
        <taxon>Bacteria</taxon>
        <taxon>Pseudomonadati</taxon>
        <taxon>Pseudomonadota</taxon>
        <taxon>Alphaproteobacteria</taxon>
        <taxon>Acetobacterales</taxon>
        <taxon>Acidocellaceae</taxon>
        <taxon>Acidocella</taxon>
    </lineage>
</organism>
<dbReference type="Gene3D" id="3.30.160.20">
    <property type="match status" value="1"/>
</dbReference>
<reference evidence="3 4" key="1">
    <citation type="submission" date="2020-08" db="EMBL/GenBank/DDBJ databases">
        <title>Genomic Encyclopedia of Type Strains, Phase IV (KMG-IV): sequencing the most valuable type-strain genomes for metagenomic binning, comparative biology and taxonomic classification.</title>
        <authorList>
            <person name="Goeker M."/>
        </authorList>
    </citation>
    <scope>NUCLEOTIDE SEQUENCE [LARGE SCALE GENOMIC DNA]</scope>
    <source>
        <strain evidence="3 4">DSM 27026</strain>
    </source>
</reference>
<dbReference type="RefSeq" id="WP_183266148.1">
    <property type="nucleotide sequence ID" value="NZ_JACHFJ010000004.1"/>
</dbReference>
<dbReference type="Proteomes" id="UP000553706">
    <property type="component" value="Unassembled WGS sequence"/>
</dbReference>
<dbReference type="Pfam" id="PF00472">
    <property type="entry name" value="RF-1"/>
    <property type="match status" value="1"/>
</dbReference>
<evidence type="ECO:0000313" key="3">
    <source>
        <dbReference type="EMBL" id="MBB5373133.1"/>
    </source>
</evidence>
<feature type="compositionally biased region" description="Basic residues" evidence="1">
    <location>
        <begin position="105"/>
        <end position="118"/>
    </location>
</feature>
<dbReference type="PANTHER" id="PTHR47814:SF1">
    <property type="entry name" value="PEPTIDYL-TRNA HYDROLASE ARFB"/>
    <property type="match status" value="1"/>
</dbReference>
<dbReference type="GO" id="GO:0004045">
    <property type="term" value="F:peptidyl-tRNA hydrolase activity"/>
    <property type="evidence" value="ECO:0007669"/>
    <property type="project" value="TreeGrafter"/>
</dbReference>
<evidence type="ECO:0000256" key="1">
    <source>
        <dbReference type="SAM" id="MobiDB-lite"/>
    </source>
</evidence>
<dbReference type="PANTHER" id="PTHR47814">
    <property type="entry name" value="PEPTIDYL-TRNA HYDROLASE ARFB"/>
    <property type="match status" value="1"/>
</dbReference>
<feature type="compositionally biased region" description="Basic and acidic residues" evidence="1">
    <location>
        <begin position="119"/>
        <end position="139"/>
    </location>
</feature>
<name>A0A840VBH8_9PROT</name>
<dbReference type="GO" id="GO:0072344">
    <property type="term" value="P:rescue of stalled ribosome"/>
    <property type="evidence" value="ECO:0007669"/>
    <property type="project" value="TreeGrafter"/>
</dbReference>
<dbReference type="FunFam" id="3.30.160.20:FF:000046">
    <property type="entry name" value="Peptidyl-tRNA hydrolase ICT1"/>
    <property type="match status" value="1"/>
</dbReference>
<dbReference type="EMBL" id="JACHFJ010000004">
    <property type="protein sequence ID" value="MBB5373133.1"/>
    <property type="molecule type" value="Genomic_DNA"/>
</dbReference>
<feature type="domain" description="Prokaryotic-type class I peptide chain release factors" evidence="2">
    <location>
        <begin position="8"/>
        <end position="134"/>
    </location>
</feature>
<dbReference type="InterPro" id="IPR000352">
    <property type="entry name" value="Pep_chain_release_fac_I"/>
</dbReference>
<dbReference type="NCBIfam" id="NF006718">
    <property type="entry name" value="PRK09256.1"/>
    <property type="match status" value="1"/>
</dbReference>
<dbReference type="GO" id="GO:0043022">
    <property type="term" value="F:ribosome binding"/>
    <property type="evidence" value="ECO:0007669"/>
    <property type="project" value="TreeGrafter"/>
</dbReference>
<protein>
    <submittedName>
        <fullName evidence="3">Ribosome-associated protein</fullName>
    </submittedName>
</protein>
<dbReference type="AlphaFoldDB" id="A0A840VBH8"/>
<sequence length="139" mass="15818">MLIRITRSLQISESDLEESFVTASGPGGQNVNKVASAVQLRFNLAANTTLPEHVKAKLAQLAGWRLTKDGVVIIQAEQYRDQPRNREDARERLFALIREAAVVPKVRRPTKPTKGSKTRRLDEKSRRGDIKRLRRDKDF</sequence>